<feature type="transmembrane region" description="Helical" evidence="3">
    <location>
        <begin position="101"/>
        <end position="120"/>
    </location>
</feature>
<dbReference type="Proteomes" id="UP000594118">
    <property type="component" value="Chromosome"/>
</dbReference>
<keyword evidence="3" id="KW-1133">Transmembrane helix</keyword>
<proteinExistence type="predicted"/>
<sequence>MVFWFVSIALAFAVAVLLCRAALHGGARATGPAAQFDMRVYRDQLAEVDRDLARGVISAPEAERLRTEISRRVLSADSAIRHADDTEIAPAQRAPGAGRPMAMVLAGTVFIAALCMYVWLGAPGYPDMPRSSRILAAKSALDSRPSQPQAEARMDGPVSVPDMNPAPEYVELMDKLRATVATRPDDIRGFRLLAQNEATLGNFKAGYEAQSRVIALAGAAATGQDYADYADMMILSAGGLISAEASDALQNALKRDPTNGAATYYTGLLMAQTGRPDIAFRLWDGLLRRSAEDAPWMPPIRSQIDQVAQRAGQPRYQQPTPQETLSGPSAADIDAAGEMTPEARQEMVQGMVDGLSSRLATQGGSVEEWARLINALGVLGQKDRASAIYKEAVQVFAGKDAALATLAGAANQAGISE</sequence>
<evidence type="ECO:0000313" key="4">
    <source>
        <dbReference type="EMBL" id="QOL79693.1"/>
    </source>
</evidence>
<dbReference type="EMBL" id="CP045201">
    <property type="protein sequence ID" value="QOL79693.1"/>
    <property type="molecule type" value="Genomic_DNA"/>
</dbReference>
<dbReference type="AlphaFoldDB" id="A0A7L9WIG5"/>
<evidence type="ECO:0000256" key="3">
    <source>
        <dbReference type="SAM" id="Phobius"/>
    </source>
</evidence>
<dbReference type="InterPro" id="IPR011990">
    <property type="entry name" value="TPR-like_helical_dom_sf"/>
</dbReference>
<keyword evidence="1" id="KW-0201">Cytochrome c-type biogenesis</keyword>
<dbReference type="GO" id="GO:0017004">
    <property type="term" value="P:cytochrome complex assembly"/>
    <property type="evidence" value="ECO:0007669"/>
    <property type="project" value="UniProtKB-KW"/>
</dbReference>
<feature type="region of interest" description="Disordered" evidence="2">
    <location>
        <begin position="138"/>
        <end position="161"/>
    </location>
</feature>
<reference evidence="4 5" key="1">
    <citation type="submission" date="2019-10" db="EMBL/GenBank/DDBJ databases">
        <title>Pseudopuniceibacterium sp. HQ09 islated from Antarctica.</title>
        <authorList>
            <person name="Liao L."/>
            <person name="Su S."/>
            <person name="Chen B."/>
            <person name="Yu Y."/>
        </authorList>
    </citation>
    <scope>NUCLEOTIDE SEQUENCE [LARGE SCALE GENOMIC DNA]</scope>
    <source>
        <strain evidence="4 5">HQ09</strain>
    </source>
</reference>
<dbReference type="RefSeq" id="WP_193081994.1">
    <property type="nucleotide sequence ID" value="NZ_CP045201.1"/>
</dbReference>
<dbReference type="InterPro" id="IPR017560">
    <property type="entry name" value="Cyt_c_biogenesis_CcmI"/>
</dbReference>
<dbReference type="SUPFAM" id="SSF48452">
    <property type="entry name" value="TPR-like"/>
    <property type="match status" value="1"/>
</dbReference>
<keyword evidence="5" id="KW-1185">Reference proteome</keyword>
<protein>
    <submittedName>
        <fullName evidence="4">C-type cytochrome biogenesis protein CcmI</fullName>
    </submittedName>
</protein>
<evidence type="ECO:0000313" key="5">
    <source>
        <dbReference type="Proteomes" id="UP000594118"/>
    </source>
</evidence>
<name>A0A7L9WIG5_9RHOB</name>
<gene>
    <name evidence="4" type="primary">ccmI</name>
    <name evidence="4" type="ORF">F3W81_01980</name>
</gene>
<dbReference type="NCBIfam" id="TIGR03142">
    <property type="entry name" value="cytochro_ccmI"/>
    <property type="match status" value="1"/>
</dbReference>
<dbReference type="Gene3D" id="1.25.40.10">
    <property type="entry name" value="Tetratricopeptide repeat domain"/>
    <property type="match status" value="1"/>
</dbReference>
<dbReference type="KEGG" id="pshq:F3W81_01980"/>
<organism evidence="4 5">
    <name type="scientific">Pseudooceanicola spongiae</name>
    <dbReference type="NCBI Taxonomy" id="2613965"/>
    <lineage>
        <taxon>Bacteria</taxon>
        <taxon>Pseudomonadati</taxon>
        <taxon>Pseudomonadota</taxon>
        <taxon>Alphaproteobacteria</taxon>
        <taxon>Rhodobacterales</taxon>
        <taxon>Paracoccaceae</taxon>
        <taxon>Pseudooceanicola</taxon>
    </lineage>
</organism>
<evidence type="ECO:0000256" key="1">
    <source>
        <dbReference type="ARBA" id="ARBA00022748"/>
    </source>
</evidence>
<keyword evidence="3" id="KW-0812">Transmembrane</keyword>
<accession>A0A7L9WIG5</accession>
<keyword evidence="3" id="KW-0472">Membrane</keyword>
<evidence type="ECO:0000256" key="2">
    <source>
        <dbReference type="SAM" id="MobiDB-lite"/>
    </source>
</evidence>